<dbReference type="SUPFAM" id="SSF54648">
    <property type="entry name" value="DLC"/>
    <property type="match status" value="1"/>
</dbReference>
<keyword evidence="7 11" id="KW-0505">Motor protein</keyword>
<dbReference type="InterPro" id="IPR037177">
    <property type="entry name" value="DLC_sf"/>
</dbReference>
<dbReference type="PANTHER" id="PTHR11886">
    <property type="entry name" value="DYNEIN LIGHT CHAIN"/>
    <property type="match status" value="1"/>
</dbReference>
<evidence type="ECO:0000256" key="4">
    <source>
        <dbReference type="ARBA" id="ARBA00022701"/>
    </source>
</evidence>
<keyword evidence="8 11" id="KW-0206">Cytoskeleton</keyword>
<organism evidence="13">
    <name type="scientific">Salpingoeca rosetta (strain ATCC 50818 / BSB-021)</name>
    <dbReference type="NCBI Taxonomy" id="946362"/>
    <lineage>
        <taxon>Eukaryota</taxon>
        <taxon>Choanoflagellata</taxon>
        <taxon>Craspedida</taxon>
        <taxon>Salpingoecidae</taxon>
        <taxon>Salpingoeca</taxon>
    </lineage>
</organism>
<dbReference type="Pfam" id="PF01221">
    <property type="entry name" value="Dynein_light"/>
    <property type="match status" value="1"/>
</dbReference>
<dbReference type="GeneID" id="16075601"/>
<dbReference type="STRING" id="946362.F2U6N7"/>
<keyword evidence="3 11" id="KW-0963">Cytoplasm</keyword>
<evidence type="ECO:0000256" key="2">
    <source>
        <dbReference type="ARBA" id="ARBA00011655"/>
    </source>
</evidence>
<keyword evidence="13" id="KW-1185">Reference proteome</keyword>
<comment type="subunit">
    <text evidence="2">Consists of at least two heavy chains and a number of intermediate and light chains.</text>
</comment>
<keyword evidence="9" id="KW-0966">Cell projection</keyword>
<dbReference type="SMART" id="SM01375">
    <property type="entry name" value="Dynein_light"/>
    <property type="match status" value="1"/>
</dbReference>
<dbReference type="InParanoid" id="F2U6N7"/>
<dbReference type="GO" id="GO:0005874">
    <property type="term" value="C:microtubule"/>
    <property type="evidence" value="ECO:0007669"/>
    <property type="project" value="UniProtKB-KW"/>
</dbReference>
<evidence type="ECO:0000256" key="6">
    <source>
        <dbReference type="ARBA" id="ARBA00023069"/>
    </source>
</evidence>
<dbReference type="PANTHER" id="PTHR11886:SF2">
    <property type="entry name" value="DYNEIN AXONEMAL LIGHT CHAIN 4"/>
    <property type="match status" value="1"/>
</dbReference>
<evidence type="ECO:0000256" key="7">
    <source>
        <dbReference type="ARBA" id="ARBA00023175"/>
    </source>
</evidence>
<comment type="function">
    <text evidence="10">Force generating protein of respiratory cilia. Produces force towards the minus ends of microtubules. Dynein has ATPase activity.</text>
</comment>
<comment type="similarity">
    <text evidence="11">Belongs to the dynein light chain family.</text>
</comment>
<dbReference type="GO" id="GO:0007017">
    <property type="term" value="P:microtubule-based process"/>
    <property type="evidence" value="ECO:0007669"/>
    <property type="project" value="InterPro"/>
</dbReference>
<dbReference type="InterPro" id="IPR001372">
    <property type="entry name" value="Dynein_light_chain_typ-1/2"/>
</dbReference>
<dbReference type="GO" id="GO:0005930">
    <property type="term" value="C:axoneme"/>
    <property type="evidence" value="ECO:0007669"/>
    <property type="project" value="UniProtKB-SubCell"/>
</dbReference>
<dbReference type="OrthoDB" id="6506078at2759"/>
<evidence type="ECO:0000256" key="3">
    <source>
        <dbReference type="ARBA" id="ARBA00022490"/>
    </source>
</evidence>
<reference evidence="12" key="1">
    <citation type="submission" date="2009-08" db="EMBL/GenBank/DDBJ databases">
        <title>Annotation of Salpingoeca rosetta.</title>
        <authorList>
            <consortium name="The Broad Institute Genome Sequencing Platform"/>
            <person name="Russ C."/>
            <person name="Cuomo C."/>
            <person name="Burger G."/>
            <person name="Gray M.W."/>
            <person name="Holland P.W.H."/>
            <person name="King N."/>
            <person name="Lang F.B.F."/>
            <person name="Roger A.J."/>
            <person name="Ruiz-Trillo I."/>
            <person name="Young S.K."/>
            <person name="Zeng Q."/>
            <person name="Gargeya S."/>
            <person name="Alvarado L."/>
            <person name="Berlin A."/>
            <person name="Chapman S.B."/>
            <person name="Chen Z."/>
            <person name="Freedman E."/>
            <person name="Gellesch M."/>
            <person name="Goldberg J."/>
            <person name="Griggs A."/>
            <person name="Gujja S."/>
            <person name="Heilman E."/>
            <person name="Heiman D."/>
            <person name="Howarth C."/>
            <person name="Mehta T."/>
            <person name="Neiman D."/>
            <person name="Pearson M."/>
            <person name="Roberts A."/>
            <person name="Saif S."/>
            <person name="Shea T."/>
            <person name="Shenoy N."/>
            <person name="Sisk P."/>
            <person name="Stolte C."/>
            <person name="Sykes S."/>
            <person name="White J."/>
            <person name="Yandava C."/>
            <person name="Haas B."/>
            <person name="Nusbaum C."/>
            <person name="Birren B."/>
        </authorList>
    </citation>
    <scope>NUCLEOTIDE SEQUENCE [LARGE SCALE GENOMIC DNA]</scope>
    <source>
        <strain evidence="12">ATCC 50818</strain>
    </source>
</reference>
<dbReference type="Gene3D" id="3.30.740.10">
    <property type="entry name" value="Protein Inhibitor Of Neuronal Nitric Oxide Synthase"/>
    <property type="match status" value="1"/>
</dbReference>
<sequence length="107" mass="11946">MGDDAGGSKPEEVDIRRNFNYALVVKTDMNEEMLAECTESAQTAIEKHSKSNEDAANMLKGIMDKKFGAPWNVIIGEAFGFEITHQTSNMMYMFFGGNLAVLVWKCQ</sequence>
<dbReference type="FunCoup" id="F2U6N7">
    <property type="interactions" value="69"/>
</dbReference>
<dbReference type="eggNOG" id="KOG3430">
    <property type="taxonomic scope" value="Eukaryota"/>
</dbReference>
<keyword evidence="6" id="KW-0969">Cilium</keyword>
<protein>
    <recommendedName>
        <fullName evidence="11">Dynein light chain</fullName>
    </recommendedName>
</protein>
<dbReference type="AlphaFoldDB" id="F2U6N7"/>
<evidence type="ECO:0000256" key="8">
    <source>
        <dbReference type="ARBA" id="ARBA00023212"/>
    </source>
</evidence>
<dbReference type="OMA" id="KEPEGPC"/>
<evidence type="ECO:0000256" key="9">
    <source>
        <dbReference type="ARBA" id="ARBA00023273"/>
    </source>
</evidence>
<comment type="subcellular location">
    <subcellularLocation>
        <location evidence="1">Cytoplasm</location>
        <location evidence="1">Cytoskeleton</location>
        <location evidence="1">Cilium axoneme</location>
    </subcellularLocation>
</comment>
<evidence type="ECO:0000256" key="5">
    <source>
        <dbReference type="ARBA" id="ARBA00023017"/>
    </source>
</evidence>
<accession>F2U6N7</accession>
<evidence type="ECO:0000256" key="10">
    <source>
        <dbReference type="ARBA" id="ARBA00057688"/>
    </source>
</evidence>
<dbReference type="EMBL" id="GL832963">
    <property type="protein sequence ID" value="EGD83519.1"/>
    <property type="molecule type" value="Genomic_DNA"/>
</dbReference>
<evidence type="ECO:0000256" key="1">
    <source>
        <dbReference type="ARBA" id="ARBA00004430"/>
    </source>
</evidence>
<proteinExistence type="inferred from homology"/>
<keyword evidence="5 11" id="KW-0243">Dynein</keyword>
<evidence type="ECO:0000313" key="13">
    <source>
        <dbReference type="Proteomes" id="UP000007799"/>
    </source>
</evidence>
<dbReference type="FunFam" id="3.30.740.10:FF:000002">
    <property type="entry name" value="Dynein light chain"/>
    <property type="match status" value="1"/>
</dbReference>
<dbReference type="RefSeq" id="XP_004995023.1">
    <property type="nucleotide sequence ID" value="XM_004994966.1"/>
</dbReference>
<dbReference type="CDD" id="cd21453">
    <property type="entry name" value="DLC-like_DNAL4"/>
    <property type="match status" value="1"/>
</dbReference>
<dbReference type="Proteomes" id="UP000007799">
    <property type="component" value="Unassembled WGS sequence"/>
</dbReference>
<name>F2U6N7_SALR5</name>
<gene>
    <name evidence="12" type="ORF">PTSG_04128</name>
</gene>
<keyword evidence="4 11" id="KW-0493">Microtubule</keyword>
<dbReference type="GO" id="GO:0030286">
    <property type="term" value="C:dynein complex"/>
    <property type="evidence" value="ECO:0007669"/>
    <property type="project" value="UniProtKB-KW"/>
</dbReference>
<evidence type="ECO:0000313" key="12">
    <source>
        <dbReference type="EMBL" id="EGD83519.1"/>
    </source>
</evidence>
<dbReference type="KEGG" id="sre:PTSG_04128"/>
<evidence type="ECO:0000256" key="11">
    <source>
        <dbReference type="RuleBase" id="RU365010"/>
    </source>
</evidence>